<gene>
    <name evidence="2" type="ORF">ENS19_06140</name>
</gene>
<dbReference type="GO" id="GO:0005886">
    <property type="term" value="C:plasma membrane"/>
    <property type="evidence" value="ECO:0007669"/>
    <property type="project" value="UniProtKB-SubCell"/>
</dbReference>
<feature type="transmembrane region" description="Helical" evidence="1">
    <location>
        <begin position="140"/>
        <end position="164"/>
    </location>
</feature>
<feature type="transmembrane region" description="Helical" evidence="1">
    <location>
        <begin position="243"/>
        <end position="265"/>
    </location>
</feature>
<dbReference type="EMBL" id="DSTX01000011">
    <property type="protein sequence ID" value="HFK20850.1"/>
    <property type="molecule type" value="Genomic_DNA"/>
</dbReference>
<reference evidence="2" key="1">
    <citation type="journal article" date="2020" name="mSystems">
        <title>Genome- and Community-Level Interaction Insights into Carbon Utilization and Element Cycling Functions of Hydrothermarchaeota in Hydrothermal Sediment.</title>
        <authorList>
            <person name="Zhou Z."/>
            <person name="Liu Y."/>
            <person name="Xu W."/>
            <person name="Pan J."/>
            <person name="Luo Z.H."/>
            <person name="Li M."/>
        </authorList>
    </citation>
    <scope>NUCLEOTIDE SEQUENCE [LARGE SCALE GENOMIC DNA]</scope>
    <source>
        <strain evidence="2">SpSt-468</strain>
    </source>
</reference>
<feature type="transmembrane region" description="Helical" evidence="1">
    <location>
        <begin position="21"/>
        <end position="46"/>
    </location>
</feature>
<feature type="transmembrane region" description="Helical" evidence="1">
    <location>
        <begin position="84"/>
        <end position="109"/>
    </location>
</feature>
<comment type="caution">
    <text evidence="2">The sequence shown here is derived from an EMBL/GenBank/DDBJ whole genome shotgun (WGS) entry which is preliminary data.</text>
</comment>
<dbReference type="Pfam" id="PF12679">
    <property type="entry name" value="ABC2_membrane_2"/>
    <property type="match status" value="1"/>
</dbReference>
<feature type="transmembrane region" description="Helical" evidence="1">
    <location>
        <begin position="217"/>
        <end position="237"/>
    </location>
</feature>
<keyword evidence="1" id="KW-0812">Transmembrane</keyword>
<evidence type="ECO:0008006" key="3">
    <source>
        <dbReference type="Google" id="ProtNLM"/>
    </source>
</evidence>
<protein>
    <recommendedName>
        <fullName evidence="3">ABC transporter permease</fullName>
    </recommendedName>
</protein>
<accession>A0A7C3IXR0</accession>
<dbReference type="AlphaFoldDB" id="A0A7C3IXR0"/>
<name>A0A7C3IXR0_9CREN</name>
<dbReference type="PANTHER" id="PTHR43471">
    <property type="entry name" value="ABC TRANSPORTER PERMEASE"/>
    <property type="match status" value="1"/>
</dbReference>
<dbReference type="GO" id="GO:0140359">
    <property type="term" value="F:ABC-type transporter activity"/>
    <property type="evidence" value="ECO:0007669"/>
    <property type="project" value="InterPro"/>
</dbReference>
<keyword evidence="1" id="KW-1133">Transmembrane helix</keyword>
<keyword evidence="1" id="KW-0472">Membrane</keyword>
<proteinExistence type="predicted"/>
<dbReference type="PANTHER" id="PTHR43471:SF1">
    <property type="entry name" value="ABC TRANSPORTER PERMEASE PROTEIN NOSY-RELATED"/>
    <property type="match status" value="1"/>
</dbReference>
<evidence type="ECO:0000313" key="2">
    <source>
        <dbReference type="EMBL" id="HFK20850.1"/>
    </source>
</evidence>
<feature type="transmembrane region" description="Helical" evidence="1">
    <location>
        <begin position="184"/>
        <end position="205"/>
    </location>
</feature>
<organism evidence="2">
    <name type="scientific">Candidatus Methanomethylicus mesodigestus</name>
    <dbReference type="NCBI Taxonomy" id="1867258"/>
    <lineage>
        <taxon>Archaea</taxon>
        <taxon>Thermoproteota</taxon>
        <taxon>Methanosuratincolia</taxon>
        <taxon>Candidatus Methanomethylicales</taxon>
        <taxon>Candidatus Methanomethylicaceae</taxon>
        <taxon>Candidatus Methanomethylicus</taxon>
    </lineage>
</organism>
<evidence type="ECO:0000256" key="1">
    <source>
        <dbReference type="SAM" id="Phobius"/>
    </source>
</evidence>
<sequence>MTDFSNAMLVFWKDWREMRRNYQVIAPILFVPLIFAVILPSIIFFVPTMFGIPESSFQIIGPIFQSLPPEIREMVATMGGQQQMLYIFGLYFFAPFFLIIPLMASSVLASDSFAGEKDRKTLEALLATPLSDGELLLGKILVSFIPAMAVTVLSFAMYCVVIDLAAMPLFNGAVLLPNLLWTELIFLVTPTVALAGIGVTVIVSFKVKGYREAQQLSAILLIPVLAVIFAEISGLIIFGPLMILILGVGFAALDVVVFKVGIALFNREELLMKGI</sequence>